<dbReference type="EMBL" id="ML181284">
    <property type="protein sequence ID" value="THU76003.1"/>
    <property type="molecule type" value="Genomic_DNA"/>
</dbReference>
<accession>A0A4S8MBJ0</accession>
<protein>
    <recommendedName>
        <fullName evidence="7">WD40 repeat-like protein</fullName>
    </recommendedName>
</protein>
<dbReference type="Gene3D" id="2.130.10.10">
    <property type="entry name" value="YVTN repeat-like/Quinoprotein amine dehydrogenase"/>
    <property type="match status" value="1"/>
</dbReference>
<dbReference type="PANTHER" id="PTHR44019">
    <property type="entry name" value="WD REPEAT-CONTAINING PROTEIN 55"/>
    <property type="match status" value="1"/>
</dbReference>
<proteinExistence type="predicted"/>
<reference evidence="5 6" key="1">
    <citation type="journal article" date="2019" name="Nat. Ecol. Evol.">
        <title>Megaphylogeny resolves global patterns of mushroom evolution.</title>
        <authorList>
            <person name="Varga T."/>
            <person name="Krizsan K."/>
            <person name="Foldi C."/>
            <person name="Dima B."/>
            <person name="Sanchez-Garcia M."/>
            <person name="Sanchez-Ramirez S."/>
            <person name="Szollosi G.J."/>
            <person name="Szarkandi J.G."/>
            <person name="Papp V."/>
            <person name="Albert L."/>
            <person name="Andreopoulos W."/>
            <person name="Angelini C."/>
            <person name="Antonin V."/>
            <person name="Barry K.W."/>
            <person name="Bougher N.L."/>
            <person name="Buchanan P."/>
            <person name="Buyck B."/>
            <person name="Bense V."/>
            <person name="Catcheside P."/>
            <person name="Chovatia M."/>
            <person name="Cooper J."/>
            <person name="Damon W."/>
            <person name="Desjardin D."/>
            <person name="Finy P."/>
            <person name="Geml J."/>
            <person name="Haridas S."/>
            <person name="Hughes K."/>
            <person name="Justo A."/>
            <person name="Karasinski D."/>
            <person name="Kautmanova I."/>
            <person name="Kiss B."/>
            <person name="Kocsube S."/>
            <person name="Kotiranta H."/>
            <person name="LaButti K.M."/>
            <person name="Lechner B.E."/>
            <person name="Liimatainen K."/>
            <person name="Lipzen A."/>
            <person name="Lukacs Z."/>
            <person name="Mihaltcheva S."/>
            <person name="Morgado L.N."/>
            <person name="Niskanen T."/>
            <person name="Noordeloos M.E."/>
            <person name="Ohm R.A."/>
            <person name="Ortiz-Santana B."/>
            <person name="Ovrebo C."/>
            <person name="Racz N."/>
            <person name="Riley R."/>
            <person name="Savchenko A."/>
            <person name="Shiryaev A."/>
            <person name="Soop K."/>
            <person name="Spirin V."/>
            <person name="Szebenyi C."/>
            <person name="Tomsovsky M."/>
            <person name="Tulloss R.E."/>
            <person name="Uehling J."/>
            <person name="Grigoriev I.V."/>
            <person name="Vagvolgyi C."/>
            <person name="Papp T."/>
            <person name="Martin F.M."/>
            <person name="Miettinen O."/>
            <person name="Hibbett D.S."/>
            <person name="Nagy L.G."/>
        </authorList>
    </citation>
    <scope>NUCLEOTIDE SEQUENCE [LARGE SCALE GENOMIC DNA]</scope>
    <source>
        <strain evidence="5 6">CBS 962.96</strain>
    </source>
</reference>
<dbReference type="Proteomes" id="UP000297245">
    <property type="component" value="Unassembled WGS sequence"/>
</dbReference>
<keyword evidence="6" id="KW-1185">Reference proteome</keyword>
<evidence type="ECO:0000256" key="1">
    <source>
        <dbReference type="ARBA" id="ARBA00022574"/>
    </source>
</evidence>
<sequence>MFNLDFRRLFKKSPYKFLTTLRGPRDTILSVSFSVEGRFLVAAGYSGVYLWDLLTRAPVSTPFIPPCSNDPKNMFCCTAWLLFDKGDRNVVIIGGMTGNLILWEWNHHQQTFESFCPPPATESVEQIMSIGVLRHRVSERGVGRIVSSHADRRVTVWSLSPTEKQMTKIFSVVLDEEHVPKTVRFSRESRDVLVFSLSGGGILTLHHNTGDIISSDRCGERADIMGNVSVDQLKDCFIAWTGRDFDIFTLSNLRHRLTLDGGVPVVSFAKQIVFADDGRFAVGGTDRGCAVLYDTQSGSVVQNFNYPKGGLVQPVTYCPAPEADLIAIAGSADHQANEILVFYKTRSATAAPPPPQTSHPAPSSSLGLSPNDSFAIAKLSVLKSIGKIGLCIVALSGIHGLLFDGPAPKVCGRTYDDMPCTHWSF</sequence>
<name>A0A4S8MBJ0_DENBC</name>
<keyword evidence="1" id="KW-0853">WD repeat</keyword>
<evidence type="ECO:0000256" key="2">
    <source>
        <dbReference type="ARBA" id="ARBA00022737"/>
    </source>
</evidence>
<organism evidence="5 6">
    <name type="scientific">Dendrothele bispora (strain CBS 962.96)</name>
    <dbReference type="NCBI Taxonomy" id="1314807"/>
    <lineage>
        <taxon>Eukaryota</taxon>
        <taxon>Fungi</taxon>
        <taxon>Dikarya</taxon>
        <taxon>Basidiomycota</taxon>
        <taxon>Agaricomycotina</taxon>
        <taxon>Agaricomycetes</taxon>
        <taxon>Agaricomycetidae</taxon>
        <taxon>Agaricales</taxon>
        <taxon>Agaricales incertae sedis</taxon>
        <taxon>Dendrothele</taxon>
    </lineage>
</organism>
<evidence type="ECO:0000313" key="3">
    <source>
        <dbReference type="EMBL" id="THU76003.1"/>
    </source>
</evidence>
<evidence type="ECO:0008006" key="7">
    <source>
        <dbReference type="Google" id="ProtNLM"/>
    </source>
</evidence>
<gene>
    <name evidence="5" type="ORF">K435DRAFT_658133</name>
    <name evidence="4" type="ORF">K435DRAFT_705463</name>
    <name evidence="3" type="ORF">K435DRAFT_705896</name>
</gene>
<dbReference type="OrthoDB" id="3238562at2759"/>
<dbReference type="InterPro" id="IPR001680">
    <property type="entry name" value="WD40_rpt"/>
</dbReference>
<evidence type="ECO:0000313" key="5">
    <source>
        <dbReference type="EMBL" id="THU99864.1"/>
    </source>
</evidence>
<dbReference type="SMART" id="SM00320">
    <property type="entry name" value="WD40"/>
    <property type="match status" value="1"/>
</dbReference>
<evidence type="ECO:0000313" key="6">
    <source>
        <dbReference type="Proteomes" id="UP000297245"/>
    </source>
</evidence>
<dbReference type="PANTHER" id="PTHR44019:SF8">
    <property type="entry name" value="POC1 CENTRIOLAR PROTEIN HOMOLOG"/>
    <property type="match status" value="1"/>
</dbReference>
<dbReference type="InterPro" id="IPR036322">
    <property type="entry name" value="WD40_repeat_dom_sf"/>
</dbReference>
<keyword evidence="2" id="KW-0677">Repeat</keyword>
<dbReference type="InterPro" id="IPR050505">
    <property type="entry name" value="WDR55/POC1"/>
</dbReference>
<dbReference type="EMBL" id="ML179112">
    <property type="protein sequence ID" value="THU99864.1"/>
    <property type="molecule type" value="Genomic_DNA"/>
</dbReference>
<dbReference type="AlphaFoldDB" id="A0A4S8MBJ0"/>
<dbReference type="InterPro" id="IPR015943">
    <property type="entry name" value="WD40/YVTN_repeat-like_dom_sf"/>
</dbReference>
<dbReference type="SUPFAM" id="SSF50978">
    <property type="entry name" value="WD40 repeat-like"/>
    <property type="match status" value="1"/>
</dbReference>
<dbReference type="EMBL" id="ML181131">
    <property type="protein sequence ID" value="THU76152.1"/>
    <property type="molecule type" value="Genomic_DNA"/>
</dbReference>
<evidence type="ECO:0000313" key="4">
    <source>
        <dbReference type="EMBL" id="THU76152.1"/>
    </source>
</evidence>